<evidence type="ECO:0000313" key="2">
    <source>
        <dbReference type="EMBL" id="KAK4346903.1"/>
    </source>
</evidence>
<proteinExistence type="predicted"/>
<organism evidence="2 3">
    <name type="scientific">Anisodus tanguticus</name>
    <dbReference type="NCBI Taxonomy" id="243964"/>
    <lineage>
        <taxon>Eukaryota</taxon>
        <taxon>Viridiplantae</taxon>
        <taxon>Streptophyta</taxon>
        <taxon>Embryophyta</taxon>
        <taxon>Tracheophyta</taxon>
        <taxon>Spermatophyta</taxon>
        <taxon>Magnoliopsida</taxon>
        <taxon>eudicotyledons</taxon>
        <taxon>Gunneridae</taxon>
        <taxon>Pentapetalae</taxon>
        <taxon>asterids</taxon>
        <taxon>lamiids</taxon>
        <taxon>Solanales</taxon>
        <taxon>Solanaceae</taxon>
        <taxon>Solanoideae</taxon>
        <taxon>Hyoscyameae</taxon>
        <taxon>Anisodus</taxon>
    </lineage>
</organism>
<evidence type="ECO:0000313" key="3">
    <source>
        <dbReference type="Proteomes" id="UP001291623"/>
    </source>
</evidence>
<keyword evidence="1" id="KW-0812">Transmembrane</keyword>
<gene>
    <name evidence="2" type="ORF">RND71_033242</name>
</gene>
<dbReference type="EMBL" id="JAVYJV010000018">
    <property type="protein sequence ID" value="KAK4346903.1"/>
    <property type="molecule type" value="Genomic_DNA"/>
</dbReference>
<sequence length="77" mass="8758">MKLKKLKSDIEKMRSELRKAFTNYIFLVSLSYYGVLVLKFVTFTRVSVWVIAGMKLTKSLLAIGWISILKGGQPGMN</sequence>
<dbReference type="Proteomes" id="UP001291623">
    <property type="component" value="Unassembled WGS sequence"/>
</dbReference>
<protein>
    <submittedName>
        <fullName evidence="2">Uncharacterized protein</fullName>
    </submittedName>
</protein>
<accession>A0AAE1R8D1</accession>
<keyword evidence="1" id="KW-0472">Membrane</keyword>
<reference evidence="2" key="1">
    <citation type="submission" date="2023-12" db="EMBL/GenBank/DDBJ databases">
        <title>Genome assembly of Anisodus tanguticus.</title>
        <authorList>
            <person name="Wang Y.-J."/>
        </authorList>
    </citation>
    <scope>NUCLEOTIDE SEQUENCE</scope>
    <source>
        <strain evidence="2">KB-2021</strain>
        <tissue evidence="2">Leaf</tissue>
    </source>
</reference>
<feature type="transmembrane region" description="Helical" evidence="1">
    <location>
        <begin position="47"/>
        <end position="69"/>
    </location>
</feature>
<name>A0AAE1R8D1_9SOLA</name>
<keyword evidence="3" id="KW-1185">Reference proteome</keyword>
<dbReference type="AlphaFoldDB" id="A0AAE1R8D1"/>
<keyword evidence="1" id="KW-1133">Transmembrane helix</keyword>
<evidence type="ECO:0000256" key="1">
    <source>
        <dbReference type="SAM" id="Phobius"/>
    </source>
</evidence>
<comment type="caution">
    <text evidence="2">The sequence shown here is derived from an EMBL/GenBank/DDBJ whole genome shotgun (WGS) entry which is preliminary data.</text>
</comment>
<feature type="transmembrane region" description="Helical" evidence="1">
    <location>
        <begin position="21"/>
        <end position="41"/>
    </location>
</feature>